<feature type="transmembrane region" description="Helical" evidence="2">
    <location>
        <begin position="368"/>
        <end position="392"/>
    </location>
</feature>
<dbReference type="InterPro" id="IPR053001">
    <property type="entry name" value="MNNG_permease-like"/>
</dbReference>
<feature type="domain" description="DUF3533" evidence="3">
    <location>
        <begin position="66"/>
        <end position="433"/>
    </location>
</feature>
<dbReference type="STRING" id="933084.A0A067P442"/>
<protein>
    <recommendedName>
        <fullName evidence="3">DUF3533 domain-containing protein</fullName>
    </recommendedName>
</protein>
<feature type="transmembrane region" description="Helical" evidence="2">
    <location>
        <begin position="60"/>
        <end position="80"/>
    </location>
</feature>
<keyword evidence="2" id="KW-1133">Transmembrane helix</keyword>
<feature type="transmembrane region" description="Helical" evidence="2">
    <location>
        <begin position="306"/>
        <end position="325"/>
    </location>
</feature>
<evidence type="ECO:0000256" key="1">
    <source>
        <dbReference type="SAM" id="MobiDB-lite"/>
    </source>
</evidence>
<dbReference type="InParanoid" id="A0A067P442"/>
<dbReference type="InterPro" id="IPR022703">
    <property type="entry name" value="DUF3533"/>
</dbReference>
<dbReference type="PANTHER" id="PTHR34814">
    <property type="entry name" value="NITROSOGUANIDINE RESISTANCE PROTEIN SNG1"/>
    <property type="match status" value="1"/>
</dbReference>
<dbReference type="AlphaFoldDB" id="A0A067P442"/>
<evidence type="ECO:0000313" key="4">
    <source>
        <dbReference type="EMBL" id="KDQ49509.1"/>
    </source>
</evidence>
<reference evidence="5" key="1">
    <citation type="journal article" date="2014" name="Proc. Natl. Acad. Sci. U.S.A.">
        <title>Extensive sampling of basidiomycete genomes demonstrates inadequacy of the white-rot/brown-rot paradigm for wood decay fungi.</title>
        <authorList>
            <person name="Riley R."/>
            <person name="Salamov A.A."/>
            <person name="Brown D.W."/>
            <person name="Nagy L.G."/>
            <person name="Floudas D."/>
            <person name="Held B.W."/>
            <person name="Levasseur A."/>
            <person name="Lombard V."/>
            <person name="Morin E."/>
            <person name="Otillar R."/>
            <person name="Lindquist E.A."/>
            <person name="Sun H."/>
            <person name="LaButti K.M."/>
            <person name="Schmutz J."/>
            <person name="Jabbour D."/>
            <person name="Luo H."/>
            <person name="Baker S.E."/>
            <person name="Pisabarro A.G."/>
            <person name="Walton J.D."/>
            <person name="Blanchette R.A."/>
            <person name="Henrissat B."/>
            <person name="Martin F."/>
            <person name="Cullen D."/>
            <person name="Hibbett D.S."/>
            <person name="Grigoriev I.V."/>
        </authorList>
    </citation>
    <scope>NUCLEOTIDE SEQUENCE [LARGE SCALE GENOMIC DNA]</scope>
    <source>
        <strain evidence="5">MUCL 33604</strain>
    </source>
</reference>
<organism evidence="4 5">
    <name type="scientific">Jaapia argillacea MUCL 33604</name>
    <dbReference type="NCBI Taxonomy" id="933084"/>
    <lineage>
        <taxon>Eukaryota</taxon>
        <taxon>Fungi</taxon>
        <taxon>Dikarya</taxon>
        <taxon>Basidiomycota</taxon>
        <taxon>Agaricomycotina</taxon>
        <taxon>Agaricomycetes</taxon>
        <taxon>Agaricomycetidae</taxon>
        <taxon>Jaapiales</taxon>
        <taxon>Jaapiaceae</taxon>
        <taxon>Jaapia</taxon>
    </lineage>
</organism>
<name>A0A067P442_9AGAM</name>
<keyword evidence="2" id="KW-0812">Transmembrane</keyword>
<keyword evidence="2" id="KW-0472">Membrane</keyword>
<feature type="transmembrane region" description="Helical" evidence="2">
    <location>
        <begin position="337"/>
        <end position="361"/>
    </location>
</feature>
<dbReference type="PANTHER" id="PTHR34814:SF1">
    <property type="entry name" value="NITROSOGUANIDINE RESISTANCE PROTEIN SNG1"/>
    <property type="match status" value="1"/>
</dbReference>
<dbReference type="GO" id="GO:0016020">
    <property type="term" value="C:membrane"/>
    <property type="evidence" value="ECO:0007669"/>
    <property type="project" value="TreeGrafter"/>
</dbReference>
<evidence type="ECO:0000256" key="2">
    <source>
        <dbReference type="SAM" id="Phobius"/>
    </source>
</evidence>
<dbReference type="Pfam" id="PF12051">
    <property type="entry name" value="DUF3533"/>
    <property type="match status" value="1"/>
</dbReference>
<proteinExistence type="predicted"/>
<feature type="transmembrane region" description="Helical" evidence="2">
    <location>
        <begin position="261"/>
        <end position="285"/>
    </location>
</feature>
<evidence type="ECO:0000313" key="5">
    <source>
        <dbReference type="Proteomes" id="UP000027265"/>
    </source>
</evidence>
<feature type="transmembrane region" description="Helical" evidence="2">
    <location>
        <begin position="422"/>
        <end position="442"/>
    </location>
</feature>
<dbReference type="Proteomes" id="UP000027265">
    <property type="component" value="Unassembled WGS sequence"/>
</dbReference>
<keyword evidence="5" id="KW-1185">Reference proteome</keyword>
<dbReference type="OrthoDB" id="2140105at2759"/>
<feature type="region of interest" description="Disordered" evidence="1">
    <location>
        <begin position="1"/>
        <end position="47"/>
    </location>
</feature>
<evidence type="ECO:0000259" key="3">
    <source>
        <dbReference type="Pfam" id="PF12051"/>
    </source>
</evidence>
<dbReference type="EMBL" id="KL197782">
    <property type="protein sequence ID" value="KDQ49509.1"/>
    <property type="molecule type" value="Genomic_DNA"/>
</dbReference>
<dbReference type="HOGENOM" id="CLU_020178_2_0_1"/>
<gene>
    <name evidence="4" type="ORF">JAAARDRAFT_42827</name>
</gene>
<accession>A0A067P442</accession>
<sequence length="462" mass="50815">MASPSPDFSNPKLEHSDQTTISSNPAQLDDDTDTNQQPFSHGFFDKDPETSRARANYLKALIGGVLATSLIIWAALPIYWGALWKPINGAHNMNGWIVDYDGGEIGQAVTQALLSVSGPKNFMSFQVVPASQFPSPSDLAAAILDEKAWMGIAINSGASNALIGAAGSASSSYNGSLAITVYAVEARNENAYRNILAPMINGVLQSFSQQFAIQFAHQLVSQNVNVTAILTNAPNIITQPVYYTIDNIRPFNVPVASAVDFVGLIYLLILSFFTTNIHYQAFAIISDLDRRLTLPSLLKLRLLGPILSYFVLSLSYALVSLAFKVPFSNWFGNAGFLIYWMLSWMAMSALGLALEAVLTLVTIKFTPFFLIIWLIVNVSVSLFPIQILPTIFRYGFATPFYNVSRAVRAIVFGTKNDVGLNFGVQFIWIAISCCTLVLFQSWMRARAVRMEKERVEGQKVDI</sequence>